<dbReference type="SUPFAM" id="SSF88946">
    <property type="entry name" value="Sigma2 domain of RNA polymerase sigma factors"/>
    <property type="match status" value="1"/>
</dbReference>
<dbReference type="InterPro" id="IPR036388">
    <property type="entry name" value="WH-like_DNA-bd_sf"/>
</dbReference>
<sequence>MTSPGPGPRTAVIPAAPRVPAPTTVCPTTACPDVETFFVRENFEKTRRAISALLREDPTQAQDITQEAFVIAYERWDRVSRMDNPLAYVKMVAWRLALKWLRARKRAREVEAALPWPVSDGGAEAAGVIARVDLVRAFLCLSHAHQEVLALSMSGLEPQDIAPLLGIPARTVRTRLFRARKALAAHLEDPREGQS</sequence>
<comment type="similarity">
    <text evidence="1">Belongs to the sigma-70 factor family. ECF subfamily.</text>
</comment>
<dbReference type="Gene3D" id="1.10.1740.10">
    <property type="match status" value="1"/>
</dbReference>
<feature type="domain" description="RNA polymerase sigma factor 70 region 4 type 2" evidence="7">
    <location>
        <begin position="135"/>
        <end position="183"/>
    </location>
</feature>
<evidence type="ECO:0000256" key="3">
    <source>
        <dbReference type="ARBA" id="ARBA00023082"/>
    </source>
</evidence>
<evidence type="ECO:0000313" key="8">
    <source>
        <dbReference type="EMBL" id="MBL1104450.1"/>
    </source>
</evidence>
<dbReference type="Gene3D" id="1.10.10.10">
    <property type="entry name" value="Winged helix-like DNA-binding domain superfamily/Winged helix DNA-binding domain"/>
    <property type="match status" value="1"/>
</dbReference>
<dbReference type="Pfam" id="PF08281">
    <property type="entry name" value="Sigma70_r4_2"/>
    <property type="match status" value="1"/>
</dbReference>
<dbReference type="PANTHER" id="PTHR43133:SF8">
    <property type="entry name" value="RNA POLYMERASE SIGMA FACTOR HI_1459-RELATED"/>
    <property type="match status" value="1"/>
</dbReference>
<dbReference type="InterPro" id="IPR007627">
    <property type="entry name" value="RNA_pol_sigma70_r2"/>
</dbReference>
<dbReference type="RefSeq" id="WP_201814854.1">
    <property type="nucleotide sequence ID" value="NZ_JAERRH010000002.1"/>
</dbReference>
<dbReference type="InterPro" id="IPR013324">
    <property type="entry name" value="RNA_pol_sigma_r3/r4-like"/>
</dbReference>
<dbReference type="Proteomes" id="UP000621386">
    <property type="component" value="Unassembled WGS sequence"/>
</dbReference>
<dbReference type="InterPro" id="IPR013249">
    <property type="entry name" value="RNA_pol_sigma70_r4_t2"/>
</dbReference>
<accession>A0ABS1NWG0</accession>
<name>A0ABS1NWG0_9ACTN</name>
<evidence type="ECO:0000256" key="5">
    <source>
        <dbReference type="ARBA" id="ARBA00023163"/>
    </source>
</evidence>
<gene>
    <name evidence="8" type="ORF">JK361_07530</name>
</gene>
<dbReference type="Pfam" id="PF04542">
    <property type="entry name" value="Sigma70_r2"/>
    <property type="match status" value="1"/>
</dbReference>
<evidence type="ECO:0000313" key="9">
    <source>
        <dbReference type="Proteomes" id="UP000621386"/>
    </source>
</evidence>
<keyword evidence="4" id="KW-0238">DNA-binding</keyword>
<keyword evidence="9" id="KW-1185">Reference proteome</keyword>
<dbReference type="InterPro" id="IPR013325">
    <property type="entry name" value="RNA_pol_sigma_r2"/>
</dbReference>
<dbReference type="EMBL" id="JAERRH010000002">
    <property type="protein sequence ID" value="MBL1104450.1"/>
    <property type="molecule type" value="Genomic_DNA"/>
</dbReference>
<keyword evidence="3" id="KW-0731">Sigma factor</keyword>
<evidence type="ECO:0000256" key="1">
    <source>
        <dbReference type="ARBA" id="ARBA00010641"/>
    </source>
</evidence>
<evidence type="ECO:0000256" key="4">
    <source>
        <dbReference type="ARBA" id="ARBA00023125"/>
    </source>
</evidence>
<keyword evidence="2" id="KW-0805">Transcription regulation</keyword>
<dbReference type="SUPFAM" id="SSF88659">
    <property type="entry name" value="Sigma3 and sigma4 domains of RNA polymerase sigma factors"/>
    <property type="match status" value="1"/>
</dbReference>
<organism evidence="8 9">
    <name type="scientific">Streptomyces musisoli</name>
    <dbReference type="NCBI Taxonomy" id="2802280"/>
    <lineage>
        <taxon>Bacteria</taxon>
        <taxon>Bacillati</taxon>
        <taxon>Actinomycetota</taxon>
        <taxon>Actinomycetes</taxon>
        <taxon>Kitasatosporales</taxon>
        <taxon>Streptomycetaceae</taxon>
        <taxon>Streptomyces</taxon>
    </lineage>
</organism>
<feature type="domain" description="RNA polymerase sigma-70 region 2" evidence="6">
    <location>
        <begin position="54"/>
        <end position="106"/>
    </location>
</feature>
<comment type="caution">
    <text evidence="8">The sequence shown here is derived from an EMBL/GenBank/DDBJ whole genome shotgun (WGS) entry which is preliminary data.</text>
</comment>
<dbReference type="InterPro" id="IPR014284">
    <property type="entry name" value="RNA_pol_sigma-70_dom"/>
</dbReference>
<dbReference type="NCBIfam" id="TIGR02937">
    <property type="entry name" value="sigma70-ECF"/>
    <property type="match status" value="1"/>
</dbReference>
<protein>
    <submittedName>
        <fullName evidence="8">Sigma-70 family RNA polymerase sigma factor</fullName>
    </submittedName>
</protein>
<evidence type="ECO:0000259" key="6">
    <source>
        <dbReference type="Pfam" id="PF04542"/>
    </source>
</evidence>
<keyword evidence="5" id="KW-0804">Transcription</keyword>
<proteinExistence type="inferred from homology"/>
<evidence type="ECO:0000259" key="7">
    <source>
        <dbReference type="Pfam" id="PF08281"/>
    </source>
</evidence>
<reference evidence="8 9" key="1">
    <citation type="submission" date="2021-01" db="EMBL/GenBank/DDBJ databases">
        <title>WGS of actinomycetes isolated from Thailand.</title>
        <authorList>
            <person name="Thawai C."/>
        </authorList>
    </citation>
    <scope>NUCLEOTIDE SEQUENCE [LARGE SCALE GENOMIC DNA]</scope>
    <source>
        <strain evidence="8 9">CH5-8</strain>
    </source>
</reference>
<dbReference type="PANTHER" id="PTHR43133">
    <property type="entry name" value="RNA POLYMERASE ECF-TYPE SIGMA FACTO"/>
    <property type="match status" value="1"/>
</dbReference>
<dbReference type="InterPro" id="IPR039425">
    <property type="entry name" value="RNA_pol_sigma-70-like"/>
</dbReference>
<evidence type="ECO:0000256" key="2">
    <source>
        <dbReference type="ARBA" id="ARBA00023015"/>
    </source>
</evidence>